<comment type="caution">
    <text evidence="1">The sequence shown here is derived from an EMBL/GenBank/DDBJ whole genome shotgun (WGS) entry which is preliminary data.</text>
</comment>
<proteinExistence type="predicted"/>
<evidence type="ECO:0000313" key="2">
    <source>
        <dbReference type="Proteomes" id="UP001055811"/>
    </source>
</evidence>
<sequence length="182" mass="21059">MRLSHVFPFRSLISNSLMAAVKWFQTNQYRHPETFHLYLSQIEIESGLISQEKKISEESGKYSPRKAHEIQLIGHAYRVLSRLTDSDWNRVAYLNRRIVVVGVSRRTQKTLSAKVVMDTGNAVVDCTALWWMGSIMGVDLRSASILLQLEPEFTRMKELSIATFSFCLLRRRCWVDELHSVP</sequence>
<organism evidence="1 2">
    <name type="scientific">Cichorium intybus</name>
    <name type="common">Chicory</name>
    <dbReference type="NCBI Taxonomy" id="13427"/>
    <lineage>
        <taxon>Eukaryota</taxon>
        <taxon>Viridiplantae</taxon>
        <taxon>Streptophyta</taxon>
        <taxon>Embryophyta</taxon>
        <taxon>Tracheophyta</taxon>
        <taxon>Spermatophyta</taxon>
        <taxon>Magnoliopsida</taxon>
        <taxon>eudicotyledons</taxon>
        <taxon>Gunneridae</taxon>
        <taxon>Pentapetalae</taxon>
        <taxon>asterids</taxon>
        <taxon>campanulids</taxon>
        <taxon>Asterales</taxon>
        <taxon>Asteraceae</taxon>
        <taxon>Cichorioideae</taxon>
        <taxon>Cichorieae</taxon>
        <taxon>Cichoriinae</taxon>
        <taxon>Cichorium</taxon>
    </lineage>
</organism>
<reference evidence="1 2" key="2">
    <citation type="journal article" date="2022" name="Mol. Ecol. Resour.">
        <title>The genomes of chicory, endive, great burdock and yacon provide insights into Asteraceae paleo-polyploidization history and plant inulin production.</title>
        <authorList>
            <person name="Fan W."/>
            <person name="Wang S."/>
            <person name="Wang H."/>
            <person name="Wang A."/>
            <person name="Jiang F."/>
            <person name="Liu H."/>
            <person name="Zhao H."/>
            <person name="Xu D."/>
            <person name="Zhang Y."/>
        </authorList>
    </citation>
    <scope>NUCLEOTIDE SEQUENCE [LARGE SCALE GENOMIC DNA]</scope>
    <source>
        <strain evidence="2">cv. Punajuju</strain>
        <tissue evidence="1">Leaves</tissue>
    </source>
</reference>
<dbReference type="Proteomes" id="UP001055811">
    <property type="component" value="Linkage Group LG03"/>
</dbReference>
<evidence type="ECO:0000313" key="1">
    <source>
        <dbReference type="EMBL" id="KAI3765767.1"/>
    </source>
</evidence>
<keyword evidence="2" id="KW-1185">Reference proteome</keyword>
<gene>
    <name evidence="1" type="ORF">L2E82_15810</name>
</gene>
<dbReference type="EMBL" id="CM042011">
    <property type="protein sequence ID" value="KAI3765767.1"/>
    <property type="molecule type" value="Genomic_DNA"/>
</dbReference>
<name>A0ACB9F3T8_CICIN</name>
<protein>
    <submittedName>
        <fullName evidence="1">Uncharacterized protein</fullName>
    </submittedName>
</protein>
<reference evidence="2" key="1">
    <citation type="journal article" date="2022" name="Mol. Ecol. Resour.">
        <title>The genomes of chicory, endive, great burdock and yacon provide insights into Asteraceae palaeo-polyploidization history and plant inulin production.</title>
        <authorList>
            <person name="Fan W."/>
            <person name="Wang S."/>
            <person name="Wang H."/>
            <person name="Wang A."/>
            <person name="Jiang F."/>
            <person name="Liu H."/>
            <person name="Zhao H."/>
            <person name="Xu D."/>
            <person name="Zhang Y."/>
        </authorList>
    </citation>
    <scope>NUCLEOTIDE SEQUENCE [LARGE SCALE GENOMIC DNA]</scope>
    <source>
        <strain evidence="2">cv. Punajuju</strain>
    </source>
</reference>
<accession>A0ACB9F3T8</accession>